<proteinExistence type="predicted"/>
<dbReference type="AlphaFoldDB" id="A0A4Y7T3J1"/>
<dbReference type="Proteomes" id="UP000298030">
    <property type="component" value="Unassembled WGS sequence"/>
</dbReference>
<evidence type="ECO:0000313" key="1">
    <source>
        <dbReference type="EMBL" id="TEB28705.1"/>
    </source>
</evidence>
<gene>
    <name evidence="1" type="ORF">FA13DRAFT_778854</name>
</gene>
<name>A0A4Y7T3J1_COPMI</name>
<evidence type="ECO:0000313" key="2">
    <source>
        <dbReference type="Proteomes" id="UP000298030"/>
    </source>
</evidence>
<comment type="caution">
    <text evidence="1">The sequence shown here is derived from an EMBL/GenBank/DDBJ whole genome shotgun (WGS) entry which is preliminary data.</text>
</comment>
<accession>A0A4Y7T3J1</accession>
<keyword evidence="2" id="KW-1185">Reference proteome</keyword>
<dbReference type="EMBL" id="QPFP01000031">
    <property type="protein sequence ID" value="TEB28705.1"/>
    <property type="molecule type" value="Genomic_DNA"/>
</dbReference>
<protein>
    <submittedName>
        <fullName evidence="1">Uncharacterized protein</fullName>
    </submittedName>
</protein>
<reference evidence="1 2" key="1">
    <citation type="journal article" date="2019" name="Nat. Ecol. Evol.">
        <title>Megaphylogeny resolves global patterns of mushroom evolution.</title>
        <authorList>
            <person name="Varga T."/>
            <person name="Krizsan K."/>
            <person name="Foldi C."/>
            <person name="Dima B."/>
            <person name="Sanchez-Garcia M."/>
            <person name="Sanchez-Ramirez S."/>
            <person name="Szollosi G.J."/>
            <person name="Szarkandi J.G."/>
            <person name="Papp V."/>
            <person name="Albert L."/>
            <person name="Andreopoulos W."/>
            <person name="Angelini C."/>
            <person name="Antonin V."/>
            <person name="Barry K.W."/>
            <person name="Bougher N.L."/>
            <person name="Buchanan P."/>
            <person name="Buyck B."/>
            <person name="Bense V."/>
            <person name="Catcheside P."/>
            <person name="Chovatia M."/>
            <person name="Cooper J."/>
            <person name="Damon W."/>
            <person name="Desjardin D."/>
            <person name="Finy P."/>
            <person name="Geml J."/>
            <person name="Haridas S."/>
            <person name="Hughes K."/>
            <person name="Justo A."/>
            <person name="Karasinski D."/>
            <person name="Kautmanova I."/>
            <person name="Kiss B."/>
            <person name="Kocsube S."/>
            <person name="Kotiranta H."/>
            <person name="LaButti K.M."/>
            <person name="Lechner B.E."/>
            <person name="Liimatainen K."/>
            <person name="Lipzen A."/>
            <person name="Lukacs Z."/>
            <person name="Mihaltcheva S."/>
            <person name="Morgado L.N."/>
            <person name="Niskanen T."/>
            <person name="Noordeloos M.E."/>
            <person name="Ohm R.A."/>
            <person name="Ortiz-Santana B."/>
            <person name="Ovrebo C."/>
            <person name="Racz N."/>
            <person name="Riley R."/>
            <person name="Savchenko A."/>
            <person name="Shiryaev A."/>
            <person name="Soop K."/>
            <person name="Spirin V."/>
            <person name="Szebenyi C."/>
            <person name="Tomsovsky M."/>
            <person name="Tulloss R.E."/>
            <person name="Uehling J."/>
            <person name="Grigoriev I.V."/>
            <person name="Vagvolgyi C."/>
            <person name="Papp T."/>
            <person name="Martin F.M."/>
            <person name="Miettinen O."/>
            <person name="Hibbett D.S."/>
            <person name="Nagy L.G."/>
        </authorList>
    </citation>
    <scope>NUCLEOTIDE SEQUENCE [LARGE SCALE GENOMIC DNA]</scope>
    <source>
        <strain evidence="1 2">FP101781</strain>
    </source>
</reference>
<sequence length="187" mass="20519">MGIDHRSGSLNWQNAVPSSICSNYATSMNEENYSLDVVSAFLAHLQMPLTSPHRSKLNVGAMVVLTGIPRIVETCPHSKVKATAQLLASRSRGIADFMSFLAVATDRSAMLDWTPELPNGQNGHLAVLLHNCAKTLVDLIKFDETVADAIVKQDSAHQSRSRLVVGDMRWRDYAVPVHRQDLSSPGR</sequence>
<organism evidence="1 2">
    <name type="scientific">Coprinellus micaceus</name>
    <name type="common">Glistening ink-cap mushroom</name>
    <name type="synonym">Coprinus micaceus</name>
    <dbReference type="NCBI Taxonomy" id="71717"/>
    <lineage>
        <taxon>Eukaryota</taxon>
        <taxon>Fungi</taxon>
        <taxon>Dikarya</taxon>
        <taxon>Basidiomycota</taxon>
        <taxon>Agaricomycotina</taxon>
        <taxon>Agaricomycetes</taxon>
        <taxon>Agaricomycetidae</taxon>
        <taxon>Agaricales</taxon>
        <taxon>Agaricineae</taxon>
        <taxon>Psathyrellaceae</taxon>
        <taxon>Coprinellus</taxon>
    </lineage>
</organism>